<feature type="region of interest" description="Disordered" evidence="1">
    <location>
        <begin position="122"/>
        <end position="153"/>
    </location>
</feature>
<evidence type="ECO:0000256" key="1">
    <source>
        <dbReference type="SAM" id="MobiDB-lite"/>
    </source>
</evidence>
<evidence type="ECO:0000256" key="2">
    <source>
        <dbReference type="SAM" id="Phobius"/>
    </source>
</evidence>
<keyword evidence="2" id="KW-0812">Transmembrane</keyword>
<feature type="compositionally biased region" description="Polar residues" evidence="1">
    <location>
        <begin position="124"/>
        <end position="143"/>
    </location>
</feature>
<reference evidence="3" key="1">
    <citation type="submission" date="2021-01" db="EMBL/GenBank/DDBJ databases">
        <authorList>
            <person name="Corre E."/>
            <person name="Pelletier E."/>
            <person name="Niang G."/>
            <person name="Scheremetjew M."/>
            <person name="Finn R."/>
            <person name="Kale V."/>
            <person name="Holt S."/>
            <person name="Cochrane G."/>
            <person name="Meng A."/>
            <person name="Brown T."/>
            <person name="Cohen L."/>
        </authorList>
    </citation>
    <scope>NUCLEOTIDE SEQUENCE</scope>
    <source>
        <strain evidence="3">B650</strain>
    </source>
</reference>
<proteinExistence type="predicted"/>
<dbReference type="EMBL" id="HBGY01008222">
    <property type="protein sequence ID" value="CAD9565842.1"/>
    <property type="molecule type" value="Transcribed_RNA"/>
</dbReference>
<evidence type="ECO:0000313" key="3">
    <source>
        <dbReference type="EMBL" id="CAD9565842.1"/>
    </source>
</evidence>
<organism evidence="3">
    <name type="scientific">Leptocylindrus danicus</name>
    <dbReference type="NCBI Taxonomy" id="163516"/>
    <lineage>
        <taxon>Eukaryota</taxon>
        <taxon>Sar</taxon>
        <taxon>Stramenopiles</taxon>
        <taxon>Ochrophyta</taxon>
        <taxon>Bacillariophyta</taxon>
        <taxon>Coscinodiscophyceae</taxon>
        <taxon>Chaetocerotophycidae</taxon>
        <taxon>Leptocylindrales</taxon>
        <taxon>Leptocylindraceae</taxon>
        <taxon>Leptocylindrus</taxon>
    </lineage>
</organism>
<keyword evidence="2" id="KW-0472">Membrane</keyword>
<keyword evidence="2" id="KW-1133">Transmembrane helix</keyword>
<feature type="transmembrane region" description="Helical" evidence="2">
    <location>
        <begin position="82"/>
        <end position="104"/>
    </location>
</feature>
<protein>
    <submittedName>
        <fullName evidence="3">Uncharacterized protein</fullName>
    </submittedName>
</protein>
<gene>
    <name evidence="3" type="ORF">LDAN0321_LOCUS5176</name>
</gene>
<feature type="transmembrane region" description="Helical" evidence="2">
    <location>
        <begin position="43"/>
        <end position="62"/>
    </location>
</feature>
<dbReference type="AlphaFoldDB" id="A0A7S2K5T7"/>
<sequence length="153" mass="17391">MFVTVAMIMVYQKVRKQEDRMTRYSLPGSQISRSISKEVATQAIWYLAPFYLAWIPITVFSAGKATGSIQAYLSTKGSTEKFIWSLWIVTFVPLQGFLNFLVYLRPRFLKWRKAKSKEKARRIASQTNATGSSSAVETYTTNAEIPPSVEMSN</sequence>
<name>A0A7S2K5T7_9STRA</name>
<accession>A0A7S2K5T7</accession>